<dbReference type="InterPro" id="IPR029063">
    <property type="entry name" value="SAM-dependent_MTases_sf"/>
</dbReference>
<evidence type="ECO:0000256" key="4">
    <source>
        <dbReference type="ARBA" id="ARBA00023453"/>
    </source>
</evidence>
<dbReference type="Gene3D" id="3.40.50.150">
    <property type="entry name" value="Vaccinia Virus protein VP39"/>
    <property type="match status" value="1"/>
</dbReference>
<dbReference type="Pfam" id="PF01596">
    <property type="entry name" value="Methyltransf_3"/>
    <property type="match status" value="1"/>
</dbReference>
<dbReference type="CDD" id="cd02440">
    <property type="entry name" value="AdoMet_MTases"/>
    <property type="match status" value="1"/>
</dbReference>
<dbReference type="InterPro" id="IPR050362">
    <property type="entry name" value="Cation-dep_OMT"/>
</dbReference>
<dbReference type="Proteomes" id="UP001626550">
    <property type="component" value="Unassembled WGS sequence"/>
</dbReference>
<dbReference type="PROSITE" id="PS51682">
    <property type="entry name" value="SAM_OMT_I"/>
    <property type="match status" value="1"/>
</dbReference>
<keyword evidence="3" id="KW-0949">S-adenosyl-L-methionine</keyword>
<evidence type="ECO:0000256" key="3">
    <source>
        <dbReference type="ARBA" id="ARBA00022691"/>
    </source>
</evidence>
<evidence type="ECO:0000256" key="2">
    <source>
        <dbReference type="ARBA" id="ARBA00022679"/>
    </source>
</evidence>
<dbReference type="PANTHER" id="PTHR10509">
    <property type="entry name" value="O-METHYLTRANSFERASE-RELATED"/>
    <property type="match status" value="1"/>
</dbReference>
<protein>
    <submittedName>
        <fullName evidence="5">Catechol O-methyltransferase domain-containing protein 1</fullName>
    </submittedName>
</protein>
<comment type="similarity">
    <text evidence="4">Belongs to the class I-like SAM-binding methyltransferase superfamily. Cation-dependent O-methyltransferase family.</text>
</comment>
<gene>
    <name evidence="5" type="primary">COMTD1</name>
    <name evidence="5" type="ORF">Ciccas_002562</name>
</gene>
<name>A0ABD2QHA0_9PLAT</name>
<accession>A0ABD2QHA0</accession>
<evidence type="ECO:0000256" key="1">
    <source>
        <dbReference type="ARBA" id="ARBA00022603"/>
    </source>
</evidence>
<dbReference type="GO" id="GO:0008168">
    <property type="term" value="F:methyltransferase activity"/>
    <property type="evidence" value="ECO:0007669"/>
    <property type="project" value="UniProtKB-KW"/>
</dbReference>
<reference evidence="5 6" key="1">
    <citation type="submission" date="2024-11" db="EMBL/GenBank/DDBJ databases">
        <title>Adaptive evolution of stress response genes in parasites aligns with host niche diversity.</title>
        <authorList>
            <person name="Hahn C."/>
            <person name="Resl P."/>
        </authorList>
    </citation>
    <scope>NUCLEOTIDE SEQUENCE [LARGE SCALE GENOMIC DNA]</scope>
    <source>
        <strain evidence="5">EGGRZ-B1_66</strain>
        <tissue evidence="5">Body</tissue>
    </source>
</reference>
<evidence type="ECO:0000313" key="6">
    <source>
        <dbReference type="Proteomes" id="UP001626550"/>
    </source>
</evidence>
<dbReference type="PANTHER" id="PTHR10509:SF93">
    <property type="entry name" value="CATECHOL O-METHYLTRANSFERASE DOMAIN-CONTAINING PROTEIN 1"/>
    <property type="match status" value="1"/>
</dbReference>
<dbReference type="EMBL" id="JBJKFK010000204">
    <property type="protein sequence ID" value="KAL3318778.1"/>
    <property type="molecule type" value="Genomic_DNA"/>
</dbReference>
<keyword evidence="1" id="KW-0489">Methyltransferase</keyword>
<dbReference type="InterPro" id="IPR002935">
    <property type="entry name" value="SAM_O-MeTrfase"/>
</dbReference>
<comment type="caution">
    <text evidence="5">The sequence shown here is derived from an EMBL/GenBank/DDBJ whole genome shotgun (WGS) entry which is preliminary data.</text>
</comment>
<sequence length="151" mass="17101">MMASSDQMQFLSHLVYMLQAKKTLDIGTYTGYSALTIGNVLPADGKVYAIDITNEYLQEFCKPAWEMDKVSTKIKFICKSALEALDELLLLEENKDSFDFAFIDADKLNYLDYYEKALSLLRPGGLIAIDNVSLYLIEYIFATDIVEFEGS</sequence>
<dbReference type="AlphaFoldDB" id="A0ABD2QHA0"/>
<keyword evidence="6" id="KW-1185">Reference proteome</keyword>
<keyword evidence="2" id="KW-0808">Transferase</keyword>
<proteinExistence type="inferred from homology"/>
<dbReference type="SUPFAM" id="SSF53335">
    <property type="entry name" value="S-adenosyl-L-methionine-dependent methyltransferases"/>
    <property type="match status" value="1"/>
</dbReference>
<dbReference type="GO" id="GO:0032259">
    <property type="term" value="P:methylation"/>
    <property type="evidence" value="ECO:0007669"/>
    <property type="project" value="UniProtKB-KW"/>
</dbReference>
<evidence type="ECO:0000313" key="5">
    <source>
        <dbReference type="EMBL" id="KAL3318778.1"/>
    </source>
</evidence>
<organism evidence="5 6">
    <name type="scientific">Cichlidogyrus casuarinus</name>
    <dbReference type="NCBI Taxonomy" id="1844966"/>
    <lineage>
        <taxon>Eukaryota</taxon>
        <taxon>Metazoa</taxon>
        <taxon>Spiralia</taxon>
        <taxon>Lophotrochozoa</taxon>
        <taxon>Platyhelminthes</taxon>
        <taxon>Monogenea</taxon>
        <taxon>Monopisthocotylea</taxon>
        <taxon>Dactylogyridea</taxon>
        <taxon>Ancyrocephalidae</taxon>
        <taxon>Cichlidogyrus</taxon>
    </lineage>
</organism>